<dbReference type="Proteomes" id="UP000494106">
    <property type="component" value="Unassembled WGS sequence"/>
</dbReference>
<sequence>MYFKVNKVPDDLKFPTLITSIGVGIRQRLFAKHDSVTFTQAVKLTSSLEEAERDDSAVEGNTTMSQDALVRCMHIRCKRATTVPERSWQWCRTGALHGREVDASGTRPVLVFHRARPVPYALRERIDAELDRMLRAIVIKPDDCSDWALSLMPFTKAYDKVLDDWGNEVHMHIYQLRRRTRSSLVIPTGPLQASTSITPEGIPSERSPRISLTPPHRREPEH</sequence>
<proteinExistence type="predicted"/>
<dbReference type="EMBL" id="CADEBC010000486">
    <property type="protein sequence ID" value="CAB3236332.1"/>
    <property type="molecule type" value="Genomic_DNA"/>
</dbReference>
<protein>
    <submittedName>
        <fullName evidence="2">Uncharacterized protein</fullName>
    </submittedName>
</protein>
<dbReference type="AlphaFoldDB" id="A0A8S0ZVS2"/>
<gene>
    <name evidence="2" type="ORF">APLA_LOCUS6488</name>
</gene>
<name>A0A8S0ZVS2_ARCPL</name>
<dbReference type="OrthoDB" id="10058156at2759"/>
<keyword evidence="3" id="KW-1185">Reference proteome</keyword>
<evidence type="ECO:0000313" key="2">
    <source>
        <dbReference type="EMBL" id="CAB3236332.1"/>
    </source>
</evidence>
<organism evidence="2 3">
    <name type="scientific">Arctia plantaginis</name>
    <name type="common">Wood tiger moth</name>
    <name type="synonym">Phalaena plantaginis</name>
    <dbReference type="NCBI Taxonomy" id="874455"/>
    <lineage>
        <taxon>Eukaryota</taxon>
        <taxon>Metazoa</taxon>
        <taxon>Ecdysozoa</taxon>
        <taxon>Arthropoda</taxon>
        <taxon>Hexapoda</taxon>
        <taxon>Insecta</taxon>
        <taxon>Pterygota</taxon>
        <taxon>Neoptera</taxon>
        <taxon>Endopterygota</taxon>
        <taxon>Lepidoptera</taxon>
        <taxon>Glossata</taxon>
        <taxon>Ditrysia</taxon>
        <taxon>Noctuoidea</taxon>
        <taxon>Erebidae</taxon>
        <taxon>Arctiinae</taxon>
        <taxon>Arctia</taxon>
    </lineage>
</organism>
<feature type="region of interest" description="Disordered" evidence="1">
    <location>
        <begin position="189"/>
        <end position="222"/>
    </location>
</feature>
<comment type="caution">
    <text evidence="2">The sequence shown here is derived from an EMBL/GenBank/DDBJ whole genome shotgun (WGS) entry which is preliminary data.</text>
</comment>
<evidence type="ECO:0000313" key="3">
    <source>
        <dbReference type="Proteomes" id="UP000494106"/>
    </source>
</evidence>
<evidence type="ECO:0000256" key="1">
    <source>
        <dbReference type="SAM" id="MobiDB-lite"/>
    </source>
</evidence>
<accession>A0A8S0ZVS2</accession>
<reference evidence="2 3" key="1">
    <citation type="submission" date="2020-04" db="EMBL/GenBank/DDBJ databases">
        <authorList>
            <person name="Wallbank WR R."/>
            <person name="Pardo Diaz C."/>
            <person name="Kozak K."/>
            <person name="Martin S."/>
            <person name="Jiggins C."/>
            <person name="Moest M."/>
            <person name="Warren A I."/>
            <person name="Byers J.R.P. K."/>
            <person name="Montejo-Kovacevich G."/>
            <person name="Yen C E."/>
        </authorList>
    </citation>
    <scope>NUCLEOTIDE SEQUENCE [LARGE SCALE GENOMIC DNA]</scope>
</reference>